<dbReference type="EMBL" id="KV921885">
    <property type="protein sequence ID" value="ORE08681.1"/>
    <property type="molecule type" value="Genomic_DNA"/>
</dbReference>
<accession>A0A1X0R9S8</accession>
<protein>
    <recommendedName>
        <fullName evidence="2">C2 domain-containing protein</fullName>
    </recommendedName>
</protein>
<gene>
    <name evidence="1" type="ORF">BCV72DRAFT_203098</name>
</gene>
<dbReference type="OrthoDB" id="2275232at2759"/>
<dbReference type="AlphaFoldDB" id="A0A1X0R9S8"/>
<reference evidence="1" key="1">
    <citation type="journal article" date="2016" name="Proc. Natl. Acad. Sci. U.S.A.">
        <title>Lipid metabolic changes in an early divergent fungus govern the establishment of a mutualistic symbiosis with endobacteria.</title>
        <authorList>
            <person name="Lastovetsky O.A."/>
            <person name="Gaspar M.L."/>
            <person name="Mondo S.J."/>
            <person name="LaButti K.M."/>
            <person name="Sandor L."/>
            <person name="Grigoriev I.V."/>
            <person name="Henry S.A."/>
            <person name="Pawlowska T.E."/>
        </authorList>
    </citation>
    <scope>NUCLEOTIDE SEQUENCE [LARGE SCALE GENOMIC DNA]</scope>
    <source>
        <strain evidence="1">ATCC 52814</strain>
    </source>
</reference>
<evidence type="ECO:0008006" key="2">
    <source>
        <dbReference type="Google" id="ProtNLM"/>
    </source>
</evidence>
<organism evidence="1">
    <name type="scientific">Rhizopus microsporus var. microsporus</name>
    <dbReference type="NCBI Taxonomy" id="86635"/>
    <lineage>
        <taxon>Eukaryota</taxon>
        <taxon>Fungi</taxon>
        <taxon>Fungi incertae sedis</taxon>
        <taxon>Mucoromycota</taxon>
        <taxon>Mucoromycotina</taxon>
        <taxon>Mucoromycetes</taxon>
        <taxon>Mucorales</taxon>
        <taxon>Mucorineae</taxon>
        <taxon>Rhizopodaceae</taxon>
        <taxon>Rhizopus</taxon>
    </lineage>
</organism>
<evidence type="ECO:0000313" key="1">
    <source>
        <dbReference type="EMBL" id="ORE08681.1"/>
    </source>
</evidence>
<sequence length="53" mass="6312">MGSQHYFSSRSKHPNGNWNEGFLFTVSYHNQLFDTIEVDTNIFFKKKERTDVL</sequence>
<dbReference type="Proteomes" id="UP000242414">
    <property type="component" value="Unassembled WGS sequence"/>
</dbReference>
<proteinExistence type="predicted"/>
<name>A0A1X0R9S8_RHIZD</name>
<dbReference type="VEuPathDB" id="FungiDB:BCV72DRAFT_203098"/>